<dbReference type="InterPro" id="IPR027417">
    <property type="entry name" value="P-loop_NTPase"/>
</dbReference>
<dbReference type="Proteomes" id="UP000050517">
    <property type="component" value="Unassembled WGS sequence"/>
</dbReference>
<gene>
    <name evidence="1" type="primary">eccCa1_2</name>
    <name evidence="1" type="ORF">Cocul_01077</name>
</gene>
<comment type="caution">
    <text evidence="1">The sequence shown here is derived from an EMBL/GenBank/DDBJ whole genome shotgun (WGS) entry which is preliminary data.</text>
</comment>
<sequence>MHRYPRPSELWSLVGGERMWERGVHDEDYLEVRVGLGITSLCTPIEVPDPGAAEDLDPVCATSLRHTVNVASTVPDTPVVVQLRAFSYLSVSGERAADCARAMICGLVFHQGPEAVGIVADQQGPEWAWLKWLPHTRDPHRAAQRIALVSEGEEAPEADTVVEIAHDGSTSAIRRLAEEEGLSLELRGGELWVYTAGGKRNWVRRTT</sequence>
<evidence type="ECO:0000313" key="2">
    <source>
        <dbReference type="Proteomes" id="UP000050517"/>
    </source>
</evidence>
<accession>A0A0Q1ACC1</accession>
<reference evidence="1 2" key="1">
    <citation type="submission" date="2015-10" db="EMBL/GenBank/DDBJ databases">
        <title>Corynebacteirum lowii and Corynebacterium oculi species nova, derived from human clinical disease and and emended description of Corynebacterium mastiditis.</title>
        <authorList>
            <person name="Bernard K."/>
            <person name="Pacheco A.L."/>
            <person name="Mcdougall C."/>
            <person name="Burtx T."/>
            <person name="Weibe D."/>
            <person name="Tyler S."/>
            <person name="Olson A.B."/>
            <person name="Cnockaert M."/>
            <person name="Eguchi H."/>
            <person name="Kuwahara T."/>
            <person name="Nakayama-Imaohji H."/>
            <person name="Boudewijins M."/>
            <person name="Van Hoecke F."/>
            <person name="Bernier A.-M."/>
            <person name="Vandamme P."/>
        </authorList>
    </citation>
    <scope>NUCLEOTIDE SEQUENCE [LARGE SCALE GENOMIC DNA]</scope>
    <source>
        <strain evidence="1 2">NML 130210</strain>
    </source>
</reference>
<organism evidence="1 2">
    <name type="scientific">Corynebacterium oculi</name>
    <dbReference type="NCBI Taxonomy" id="1544416"/>
    <lineage>
        <taxon>Bacteria</taxon>
        <taxon>Bacillati</taxon>
        <taxon>Actinomycetota</taxon>
        <taxon>Actinomycetes</taxon>
        <taxon>Mycobacteriales</taxon>
        <taxon>Corynebacteriaceae</taxon>
        <taxon>Corynebacterium</taxon>
    </lineage>
</organism>
<proteinExistence type="predicted"/>
<evidence type="ECO:0000313" key="1">
    <source>
        <dbReference type="EMBL" id="KQB84280.1"/>
    </source>
</evidence>
<dbReference type="STRING" id="1544416.Cocul_01077"/>
<name>A0A0Q1ACC1_9CORY</name>
<protein>
    <submittedName>
        <fullName evidence="1">ESX-1 secretion system protein EccCa1</fullName>
    </submittedName>
</protein>
<dbReference type="EMBL" id="LKST01000002">
    <property type="protein sequence ID" value="KQB84280.1"/>
    <property type="molecule type" value="Genomic_DNA"/>
</dbReference>
<keyword evidence="2" id="KW-1185">Reference proteome</keyword>
<dbReference type="AlphaFoldDB" id="A0A0Q1ACC1"/>
<dbReference type="PATRIC" id="fig|1544416.3.peg.1084"/>
<dbReference type="Gene3D" id="3.40.50.300">
    <property type="entry name" value="P-loop containing nucleotide triphosphate hydrolases"/>
    <property type="match status" value="1"/>
</dbReference>